<evidence type="ECO:0000313" key="2">
    <source>
        <dbReference type="Proteomes" id="UP000526302"/>
    </source>
</evidence>
<dbReference type="EMBL" id="JAAZKV010000023">
    <property type="protein sequence ID" value="NMA44760.1"/>
    <property type="molecule type" value="Genomic_DNA"/>
</dbReference>
<dbReference type="Pfam" id="PF13263">
    <property type="entry name" value="PHP_C"/>
    <property type="match status" value="1"/>
</dbReference>
<dbReference type="Proteomes" id="UP000526302">
    <property type="component" value="Unassembled WGS sequence"/>
</dbReference>
<proteinExistence type="predicted"/>
<dbReference type="AlphaFoldDB" id="A0A7K4BZS5"/>
<evidence type="ECO:0000313" key="1">
    <source>
        <dbReference type="EMBL" id="NMA44760.1"/>
    </source>
</evidence>
<dbReference type="Gene3D" id="3.20.20.140">
    <property type="entry name" value="Metal-dependent hydrolases"/>
    <property type="match status" value="1"/>
</dbReference>
<comment type="caution">
    <text evidence="1">The sequence shown here is derived from an EMBL/GenBank/DDBJ whole genome shotgun (WGS) entry which is preliminary data.</text>
</comment>
<reference evidence="1 2" key="1">
    <citation type="journal article" date="2020" name="Biotechnol. Biofuels">
        <title>New insights from the biogas microbiome by comprehensive genome-resolved metagenomics of nearly 1600 species originating from multiple anaerobic digesters.</title>
        <authorList>
            <person name="Campanaro S."/>
            <person name="Treu L."/>
            <person name="Rodriguez-R L.M."/>
            <person name="Kovalovszki A."/>
            <person name="Ziels R.M."/>
            <person name="Maus I."/>
            <person name="Zhu X."/>
            <person name="Kougias P.G."/>
            <person name="Basile A."/>
            <person name="Luo G."/>
            <person name="Schluter A."/>
            <person name="Konstantinidis K.T."/>
            <person name="Angelidaki I."/>
        </authorList>
    </citation>
    <scope>NUCLEOTIDE SEQUENCE [LARGE SCALE GENOMIC DNA]</scope>
    <source>
        <strain evidence="1">AS22ysBPME_79</strain>
    </source>
</reference>
<dbReference type="SUPFAM" id="SSF89550">
    <property type="entry name" value="PHP domain-like"/>
    <property type="match status" value="1"/>
</dbReference>
<gene>
    <name evidence="1" type="ORF">GX950_03055</name>
</gene>
<sequence length="346" mass="39763">MTKKHYLVDLHTHLNEKKIKPKDWWKAVKEKKLCGVAITEHVEYDPELAYKKLKSIQPRGVILLPGMEAKTTAGHLLIYGTNESIYKIPKLQNINLPIEEALKIIKKNNLTASFAHPYGYKTDSTCLIIGEKKTKQLLKKYKIGTEYYNGMLGSANGLVFGSKWIKRFYAFFNIIDKRQTTRILTLNSSTKIKTQLENIALETLDRVRKAIIFSENAAYITVGSDAHYPRTIGSSVIQLKKQPKNEAELIQMIKKKEILWAGPNVFTTTPVDHLKRKELLEGVKYIATHKIKKTIKPKKLKKPTKKKIEKIKQKINTKSIKKITKKIPGKKIVFNLKKKIFKGKKQ</sequence>
<evidence type="ECO:0008006" key="3">
    <source>
        <dbReference type="Google" id="ProtNLM"/>
    </source>
</evidence>
<name>A0A7K4BZS5_9ARCH</name>
<organism evidence="1 2">
    <name type="scientific">Candidatus Iainarchaeum sp</name>
    <dbReference type="NCBI Taxonomy" id="3101447"/>
    <lineage>
        <taxon>Archaea</taxon>
        <taxon>Candidatus Iainarchaeota</taxon>
        <taxon>Candidatus Iainarchaeia</taxon>
        <taxon>Candidatus Iainarchaeales</taxon>
        <taxon>Candidatus Iainarchaeaceae</taxon>
        <taxon>Candidatus Iainarchaeum</taxon>
    </lineage>
</organism>
<accession>A0A7K4BZS5</accession>
<protein>
    <recommendedName>
        <fullName evidence="3">PHP domain-containing protein</fullName>
    </recommendedName>
</protein>
<dbReference type="InterPro" id="IPR016195">
    <property type="entry name" value="Pol/histidinol_Pase-like"/>
</dbReference>